<accession>A0A3N2RUX8</accession>
<organism evidence="2 3">
    <name type="scientific">Kluyvera ascorbata</name>
    <dbReference type="NCBI Taxonomy" id="51288"/>
    <lineage>
        <taxon>Bacteria</taxon>
        <taxon>Pseudomonadati</taxon>
        <taxon>Pseudomonadota</taxon>
        <taxon>Gammaproteobacteria</taxon>
        <taxon>Enterobacterales</taxon>
        <taxon>Enterobacteriaceae</taxon>
        <taxon>Kluyvera</taxon>
    </lineage>
</organism>
<reference evidence="2 3" key="1">
    <citation type="submission" date="2018-10" db="EMBL/GenBank/DDBJ databases">
        <title>Horizontal transference of carbapenem resistance between Klebsiella pneumoniae and Kluyvera ascorbata during abdominal infection: a case report.</title>
        <authorList>
            <person name="Raro O.H.F."/>
            <person name="Lima-Morales D."/>
            <person name="Barth A.L."/>
            <person name="Paim T.G.S."/>
            <person name="Mott M.P."/>
            <person name="Riche C.V.W."/>
            <person name="Teixeira U.F."/>
            <person name="Waechter F."/>
            <person name="Dias C.A.G."/>
        </authorList>
    </citation>
    <scope>NUCLEOTIDE SEQUENCE [LARGE SCALE GENOMIC DNA]</scope>
    <source>
        <strain evidence="2 3">OT2</strain>
    </source>
</reference>
<keyword evidence="1" id="KW-0472">Membrane</keyword>
<evidence type="ECO:0000313" key="3">
    <source>
        <dbReference type="Proteomes" id="UP000268051"/>
    </source>
</evidence>
<dbReference type="EMBL" id="RHFN01000025">
    <property type="protein sequence ID" value="ROU11111.1"/>
    <property type="molecule type" value="Genomic_DNA"/>
</dbReference>
<dbReference type="AlphaFoldDB" id="A0A3N2RUX8"/>
<evidence type="ECO:0000313" key="2">
    <source>
        <dbReference type="EMBL" id="ROU11111.1"/>
    </source>
</evidence>
<dbReference type="InterPro" id="IPR005625">
    <property type="entry name" value="PepSY-ass_TM"/>
</dbReference>
<dbReference type="PANTHER" id="PTHR34219">
    <property type="entry name" value="IRON-REGULATED INNER MEMBRANE PROTEIN-RELATED"/>
    <property type="match status" value="1"/>
</dbReference>
<dbReference type="Proteomes" id="UP000268051">
    <property type="component" value="Unassembled WGS sequence"/>
</dbReference>
<name>A0A3N2RUX8_9ENTR</name>
<dbReference type="RefSeq" id="WP_123652266.1">
    <property type="nucleotide sequence ID" value="NZ_RHFN01000025.1"/>
</dbReference>
<dbReference type="OrthoDB" id="9791166at2"/>
<protein>
    <submittedName>
        <fullName evidence="2">PepSY domain-containing protein</fullName>
    </submittedName>
</protein>
<feature type="transmembrane region" description="Helical" evidence="1">
    <location>
        <begin position="413"/>
        <end position="438"/>
    </location>
</feature>
<feature type="transmembrane region" description="Helical" evidence="1">
    <location>
        <begin position="17"/>
        <end position="41"/>
    </location>
</feature>
<keyword evidence="1" id="KW-1133">Transmembrane helix</keyword>
<keyword evidence="1" id="KW-0812">Transmembrane</keyword>
<feature type="transmembrane region" description="Helical" evidence="1">
    <location>
        <begin position="363"/>
        <end position="383"/>
    </location>
</feature>
<sequence length="457" mass="50879">MTTCTSRAAWVHLLRRLHFFIGLFVGPFIFVAALTGTLYVATPQLENLLYRQALQGEMTGERHPLAEQIAVAKRTLETPLRLSAVRPALEAGETTRIMFDDPELAPSENRAIFIDPVTLAVKGDMTVYGTSGILPLRQWIDYAHRSLLLGDIGRLYSELAASWMWVAALGGIVLWAFTRPKRRIKNRVQNTRRIHVTLGWCLLAGMLLFSATGLTWSQWAGGNVDKLRATFGWLTPQVNTQLHGGKAMVMDSHAEHHTHHQGMVMNEPPVALDRIDAILLAAQRSGIDATHLEIRPPRSVESAWTVTEIDRHWPTQVDAVAIDPGSLAILDYTQFADFPLMAKLTRWGVDFHMGVLFGLPNQLLLIAFGLALCVAIVMGYRLWWIKRPAQAQINPLQTLSHSWLALSLPARTVTLALAVACGLSLPVMGVSLALFILFDWLRWRAALRMPLAESSTK</sequence>
<dbReference type="PANTHER" id="PTHR34219:SF1">
    <property type="entry name" value="PEPSY DOMAIN-CONTAINING PROTEIN"/>
    <property type="match status" value="1"/>
</dbReference>
<proteinExistence type="predicted"/>
<feature type="transmembrane region" description="Helical" evidence="1">
    <location>
        <begin position="198"/>
        <end position="219"/>
    </location>
</feature>
<evidence type="ECO:0000256" key="1">
    <source>
        <dbReference type="SAM" id="Phobius"/>
    </source>
</evidence>
<gene>
    <name evidence="2" type="ORF">EB837_19250</name>
</gene>
<dbReference type="Pfam" id="PF03929">
    <property type="entry name" value="PepSY_TM"/>
    <property type="match status" value="1"/>
</dbReference>
<comment type="caution">
    <text evidence="2">The sequence shown here is derived from an EMBL/GenBank/DDBJ whole genome shotgun (WGS) entry which is preliminary data.</text>
</comment>
<feature type="transmembrane region" description="Helical" evidence="1">
    <location>
        <begin position="155"/>
        <end position="177"/>
    </location>
</feature>